<dbReference type="Proteomes" id="UP000179010">
    <property type="component" value="Unassembled WGS sequence"/>
</dbReference>
<comment type="caution">
    <text evidence="1">The sequence shown here is derived from an EMBL/GenBank/DDBJ whole genome shotgun (WGS) entry which is preliminary data.</text>
</comment>
<organism evidence="1 2">
    <name type="scientific">candidate division Kazan bacterium RIFCSPLOWO2_01_FULL_48_13</name>
    <dbReference type="NCBI Taxonomy" id="1798539"/>
    <lineage>
        <taxon>Bacteria</taxon>
        <taxon>Bacteria division Kazan-3B-28</taxon>
    </lineage>
</organism>
<protein>
    <recommendedName>
        <fullName evidence="3">GP-PDE domain-containing protein</fullName>
    </recommendedName>
</protein>
<evidence type="ECO:0000313" key="2">
    <source>
        <dbReference type="Proteomes" id="UP000179010"/>
    </source>
</evidence>
<evidence type="ECO:0000313" key="1">
    <source>
        <dbReference type="EMBL" id="OGB85714.1"/>
    </source>
</evidence>
<accession>A0A1F4PPY0</accession>
<gene>
    <name evidence="1" type="ORF">A2994_03090</name>
</gene>
<dbReference type="EMBL" id="METE01000001">
    <property type="protein sequence ID" value="OGB85714.1"/>
    <property type="molecule type" value="Genomic_DNA"/>
</dbReference>
<dbReference type="AlphaFoldDB" id="A0A1F4PPY0"/>
<proteinExistence type="predicted"/>
<reference evidence="1 2" key="1">
    <citation type="journal article" date="2016" name="Nat. Commun.">
        <title>Thousands of microbial genomes shed light on interconnected biogeochemical processes in an aquifer system.</title>
        <authorList>
            <person name="Anantharaman K."/>
            <person name="Brown C.T."/>
            <person name="Hug L.A."/>
            <person name="Sharon I."/>
            <person name="Castelle C.J."/>
            <person name="Probst A.J."/>
            <person name="Thomas B.C."/>
            <person name="Singh A."/>
            <person name="Wilkins M.J."/>
            <person name="Karaoz U."/>
            <person name="Brodie E.L."/>
            <person name="Williams K.H."/>
            <person name="Hubbard S.S."/>
            <person name="Banfield J.F."/>
        </authorList>
    </citation>
    <scope>NUCLEOTIDE SEQUENCE [LARGE SCALE GENOMIC DNA]</scope>
</reference>
<sequence length="204" mass="23537">MKQPIIVAHRINKISELTNVPSRYGVEIDVRHDKATDSLYLSHDIGQPGLTYDSLDEYLKHFNHRFVIFNIKEAGIEERCIALAAQFGIPRANYFLLDVEFPYLYRASRQDKIRELAARYSEAEPIEFAEAQRGFVDWVWIDTNTRLSLDLTSPKKLAGFKTALVSPDRWGRPEDIPAYRAALEAIDFNLDLVMCSLEQARSWE</sequence>
<evidence type="ECO:0008006" key="3">
    <source>
        <dbReference type="Google" id="ProtNLM"/>
    </source>
</evidence>
<name>A0A1F4PPY0_UNCK3</name>
<dbReference type="STRING" id="1798539.A2994_03090"/>